<feature type="compositionally biased region" description="Polar residues" evidence="1">
    <location>
        <begin position="210"/>
        <end position="230"/>
    </location>
</feature>
<feature type="compositionally biased region" description="Basic and acidic residues" evidence="1">
    <location>
        <begin position="231"/>
        <end position="255"/>
    </location>
</feature>
<keyword evidence="3" id="KW-1185">Reference proteome</keyword>
<reference evidence="2" key="1">
    <citation type="journal article" date="2020" name="Stud. Mycol.">
        <title>101 Dothideomycetes genomes: a test case for predicting lifestyles and emergence of pathogens.</title>
        <authorList>
            <person name="Haridas S."/>
            <person name="Albert R."/>
            <person name="Binder M."/>
            <person name="Bloem J."/>
            <person name="Labutti K."/>
            <person name="Salamov A."/>
            <person name="Andreopoulos B."/>
            <person name="Baker S."/>
            <person name="Barry K."/>
            <person name="Bills G."/>
            <person name="Bluhm B."/>
            <person name="Cannon C."/>
            <person name="Castanera R."/>
            <person name="Culley D."/>
            <person name="Daum C."/>
            <person name="Ezra D."/>
            <person name="Gonzalez J."/>
            <person name="Henrissat B."/>
            <person name="Kuo A."/>
            <person name="Liang C."/>
            <person name="Lipzen A."/>
            <person name="Lutzoni F."/>
            <person name="Magnuson J."/>
            <person name="Mondo S."/>
            <person name="Nolan M."/>
            <person name="Ohm R."/>
            <person name="Pangilinan J."/>
            <person name="Park H.-J."/>
            <person name="Ramirez L."/>
            <person name="Alfaro M."/>
            <person name="Sun H."/>
            <person name="Tritt A."/>
            <person name="Yoshinaga Y."/>
            <person name="Zwiers L.-H."/>
            <person name="Turgeon B."/>
            <person name="Goodwin S."/>
            <person name="Spatafora J."/>
            <person name="Crous P."/>
            <person name="Grigoriev I."/>
        </authorList>
    </citation>
    <scope>NUCLEOTIDE SEQUENCE</scope>
    <source>
        <strain evidence="2">CBS 122681</strain>
    </source>
</reference>
<feature type="region of interest" description="Disordered" evidence="1">
    <location>
        <begin position="1"/>
        <end position="60"/>
    </location>
</feature>
<feature type="compositionally biased region" description="Polar residues" evidence="1">
    <location>
        <begin position="285"/>
        <end position="299"/>
    </location>
</feature>
<evidence type="ECO:0000313" key="2">
    <source>
        <dbReference type="EMBL" id="KAF2647906.1"/>
    </source>
</evidence>
<evidence type="ECO:0000256" key="1">
    <source>
        <dbReference type="SAM" id="MobiDB-lite"/>
    </source>
</evidence>
<gene>
    <name evidence="2" type="ORF">K491DRAFT_685128</name>
</gene>
<name>A0A6A6SJC3_9PLEO</name>
<dbReference type="EMBL" id="MU004572">
    <property type="protein sequence ID" value="KAF2647906.1"/>
    <property type="molecule type" value="Genomic_DNA"/>
</dbReference>
<proteinExistence type="predicted"/>
<dbReference type="AlphaFoldDB" id="A0A6A6SJC3"/>
<organism evidence="2 3">
    <name type="scientific">Lophiostoma macrostomum CBS 122681</name>
    <dbReference type="NCBI Taxonomy" id="1314788"/>
    <lineage>
        <taxon>Eukaryota</taxon>
        <taxon>Fungi</taxon>
        <taxon>Dikarya</taxon>
        <taxon>Ascomycota</taxon>
        <taxon>Pezizomycotina</taxon>
        <taxon>Dothideomycetes</taxon>
        <taxon>Pleosporomycetidae</taxon>
        <taxon>Pleosporales</taxon>
        <taxon>Lophiostomataceae</taxon>
        <taxon>Lophiostoma</taxon>
    </lineage>
</organism>
<protein>
    <submittedName>
        <fullName evidence="2">Uncharacterized protein</fullName>
    </submittedName>
</protein>
<feature type="compositionally biased region" description="Basic and acidic residues" evidence="1">
    <location>
        <begin position="301"/>
        <end position="310"/>
    </location>
</feature>
<dbReference type="Proteomes" id="UP000799324">
    <property type="component" value="Unassembled WGS sequence"/>
</dbReference>
<accession>A0A6A6SJC3</accession>
<evidence type="ECO:0000313" key="3">
    <source>
        <dbReference type="Proteomes" id="UP000799324"/>
    </source>
</evidence>
<feature type="region of interest" description="Disordered" evidence="1">
    <location>
        <begin position="181"/>
        <end position="323"/>
    </location>
</feature>
<sequence>MALSSASSERSRPLKRKNMADSITPVPAPKRRAQRSSINDKDPEVEQYAQNVSSPRKSMPIDVPECPFKTAFITTRRVLHHANERRVHDHACDHPREVQPPLVYNDVKAIRDWPLGIVLSTFMEEIEWKMHAQRCHGAQASTSDIAEPRTLDDFRLAIMSPSREFSLALTFLPRDVTTEEQRSAESPFFVPPVLTVAPSHRKSRPDIDRTGNTQMNSARPHSSPDLSTLRQAHDARDRHAGEQQHPPHESSHLTHTDSPTSDTLQGKIHYEGHDGYPTPPEGQTPPASVSTSGADSFSHLQDAKEGRSLTDKPLLPPSPSIDNQLYQGGVATATQPLLNSNYSYPYTYVQWYPGSNPGQLGVSPYPLYHYTDAGPYSGYNSIQAYQPEFPGPDPNIDNAGLYASSYPAINLESVPMAGHSDFLNCQIIHPGSTPHASHWSYLHNPGQGAPPFTP</sequence>